<evidence type="ECO:0000256" key="1">
    <source>
        <dbReference type="SAM" id="MobiDB-lite"/>
    </source>
</evidence>
<accession>A0A8S9YCS3</accession>
<dbReference type="EMBL" id="JTDE01012374">
    <property type="protein sequence ID" value="KAF7234121.1"/>
    <property type="molecule type" value="Genomic_DNA"/>
</dbReference>
<dbReference type="Proteomes" id="UP000822476">
    <property type="component" value="Unassembled WGS sequence"/>
</dbReference>
<reference evidence="2" key="1">
    <citation type="submission" date="2019-07" db="EMBL/GenBank/DDBJ databases">
        <title>Annotation for the trematode Paragonimus miyazaki's.</title>
        <authorList>
            <person name="Choi Y.-J."/>
        </authorList>
    </citation>
    <scope>NUCLEOTIDE SEQUENCE</scope>
    <source>
        <strain evidence="2">Japan</strain>
    </source>
</reference>
<sequence length="163" mass="18515">MQKIMDILRTLNECQAKVDLSYVEERDICPNETNELVASERDQITTTPRKSPVLAPSTAENEVNEHEQSSVFCALPDHSLSCNASEKPELSPHIKRMEVTWFSDENEPRHYSRSWDASTHEPKIPKPGVIPYHTLAPSFHLMNPPACLQRNHLGLTTSSHIFL</sequence>
<evidence type="ECO:0000313" key="2">
    <source>
        <dbReference type="EMBL" id="KAF7234121.1"/>
    </source>
</evidence>
<keyword evidence="3" id="KW-1185">Reference proteome</keyword>
<dbReference type="OrthoDB" id="6247291at2759"/>
<feature type="region of interest" description="Disordered" evidence="1">
    <location>
        <begin position="41"/>
        <end position="68"/>
    </location>
</feature>
<dbReference type="AlphaFoldDB" id="A0A8S9YCS3"/>
<gene>
    <name evidence="2" type="ORF">EG68_12393</name>
</gene>
<name>A0A8S9YCS3_9TREM</name>
<comment type="caution">
    <text evidence="2">The sequence shown here is derived from an EMBL/GenBank/DDBJ whole genome shotgun (WGS) entry which is preliminary data.</text>
</comment>
<organism evidence="2 3">
    <name type="scientific">Paragonimus skrjabini miyazakii</name>
    <dbReference type="NCBI Taxonomy" id="59628"/>
    <lineage>
        <taxon>Eukaryota</taxon>
        <taxon>Metazoa</taxon>
        <taxon>Spiralia</taxon>
        <taxon>Lophotrochozoa</taxon>
        <taxon>Platyhelminthes</taxon>
        <taxon>Trematoda</taxon>
        <taxon>Digenea</taxon>
        <taxon>Plagiorchiida</taxon>
        <taxon>Troglotremata</taxon>
        <taxon>Troglotrematidae</taxon>
        <taxon>Paragonimus</taxon>
    </lineage>
</organism>
<proteinExistence type="predicted"/>
<evidence type="ECO:0000313" key="3">
    <source>
        <dbReference type="Proteomes" id="UP000822476"/>
    </source>
</evidence>
<protein>
    <submittedName>
        <fullName evidence="2">Uncharacterized protein</fullName>
    </submittedName>
</protein>